<dbReference type="Pfam" id="PF17837">
    <property type="entry name" value="4PPT_N"/>
    <property type="match status" value="1"/>
</dbReference>
<dbReference type="Proteomes" id="UP000302139">
    <property type="component" value="Unassembled WGS sequence"/>
</dbReference>
<dbReference type="GO" id="GO:0009239">
    <property type="term" value="P:enterobactin biosynthetic process"/>
    <property type="evidence" value="ECO:0007669"/>
    <property type="project" value="InterPro"/>
</dbReference>
<evidence type="ECO:0000259" key="6">
    <source>
        <dbReference type="Pfam" id="PF17837"/>
    </source>
</evidence>
<feature type="binding site" evidence="3">
    <location>
        <position position="107"/>
    </location>
    <ligand>
        <name>Mg(2+)</name>
        <dbReference type="ChEBI" id="CHEBI:18420"/>
    </ligand>
</feature>
<feature type="binding site" evidence="3">
    <location>
        <position position="105"/>
    </location>
    <ligand>
        <name>Mg(2+)</name>
        <dbReference type="ChEBI" id="CHEBI:18420"/>
    </ligand>
</feature>
<feature type="binding site" evidence="2">
    <location>
        <position position="39"/>
    </location>
    <ligand>
        <name>CoA</name>
        <dbReference type="ChEBI" id="CHEBI:57287"/>
    </ligand>
</feature>
<dbReference type="PRINTS" id="PR01399">
    <property type="entry name" value="ENTSNTHTASED"/>
</dbReference>
<sequence>MIEQLLPPRVRAHEVFADVPVSSLHPREAALVQDAVESRRREFATGRHCARRALASLGVPPGPLLATPRGAPRWPAGVCGAITHCAGYRAAAVARAPGIRAVGIDAEPDRPLPEGVLEAVALPAEQFQVKEHTARHPGVVWGKLLFSAKESVYKAWFPATGRPLGFEEALIDLDPVSSTFRVRVLPTALRAAEPELRDLHGRWLVRHGIIVTAVVVDGPGRDTPHAPSPYDRTKHSAPTGRSADRPGGRPTDRATDRPTA</sequence>
<keyword evidence="1 7" id="KW-0808">Transferase</keyword>
<dbReference type="AlphaFoldDB" id="A0A4D4LND5"/>
<dbReference type="PANTHER" id="PTHR38096:SF1">
    <property type="entry name" value="ENTEROBACTIN SYNTHASE COMPONENT D"/>
    <property type="match status" value="1"/>
</dbReference>
<feature type="binding site" evidence="2">
    <location>
        <position position="47"/>
    </location>
    <ligand>
        <name>CoA</name>
        <dbReference type="ChEBI" id="CHEBI:57287"/>
    </ligand>
</feature>
<evidence type="ECO:0000259" key="5">
    <source>
        <dbReference type="Pfam" id="PF01648"/>
    </source>
</evidence>
<evidence type="ECO:0000256" key="2">
    <source>
        <dbReference type="PIRSR" id="PIRSR603542-1"/>
    </source>
</evidence>
<reference evidence="7 10" key="2">
    <citation type="submission" date="2019-04" db="EMBL/GenBank/DDBJ databases">
        <title>Draft genome sequences of Streptomyces avermitilis NBRC 14893.</title>
        <authorList>
            <person name="Komaki H."/>
            <person name="Tamura T."/>
            <person name="Hosoyama A."/>
        </authorList>
    </citation>
    <scope>NUCLEOTIDE SEQUENCE [LARGE SCALE GENOMIC DNA]</scope>
    <source>
        <strain evidence="7 10">NBRC 14893</strain>
    </source>
</reference>
<dbReference type="InterPro" id="IPR041354">
    <property type="entry name" value="4PPT_N"/>
</dbReference>
<accession>A0A4D4LND5</accession>
<comment type="cofactor">
    <cofactor evidence="3">
        <name>Mg(2+)</name>
        <dbReference type="ChEBI" id="CHEBI:18420"/>
    </cofactor>
</comment>
<dbReference type="EMBL" id="BJHY01000001">
    <property type="protein sequence ID" value="GDY77113.1"/>
    <property type="molecule type" value="Genomic_DNA"/>
</dbReference>
<evidence type="ECO:0000313" key="10">
    <source>
        <dbReference type="Proteomes" id="UP000302139"/>
    </source>
</evidence>
<evidence type="ECO:0000313" key="9">
    <source>
        <dbReference type="Proteomes" id="UP000299211"/>
    </source>
</evidence>
<dbReference type="RefSeq" id="WP_010984337.1">
    <property type="nucleotide sequence ID" value="NZ_BAABTN010000014.1"/>
</dbReference>
<feature type="binding site" evidence="2">
    <location>
        <position position="150"/>
    </location>
    <ligand>
        <name>CoA</name>
        <dbReference type="ChEBI" id="CHEBI:57287"/>
    </ligand>
</feature>
<dbReference type="GeneID" id="99614700"/>
<dbReference type="SUPFAM" id="SSF56214">
    <property type="entry name" value="4'-phosphopantetheinyl transferase"/>
    <property type="match status" value="1"/>
</dbReference>
<feature type="binding site" evidence="2">
    <location>
        <position position="154"/>
    </location>
    <ligand>
        <name>CoA</name>
        <dbReference type="ChEBI" id="CHEBI:57287"/>
    </ligand>
</feature>
<feature type="binding site" evidence="2">
    <location>
        <position position="105"/>
    </location>
    <ligand>
        <name>CoA</name>
        <dbReference type="ChEBI" id="CHEBI:57287"/>
    </ligand>
</feature>
<gene>
    <name evidence="7" type="ORF">SAV14893_021550</name>
    <name evidence="8" type="ORF">SAV31267_065980</name>
</gene>
<evidence type="ECO:0000256" key="1">
    <source>
        <dbReference type="ARBA" id="ARBA00022679"/>
    </source>
</evidence>
<dbReference type="GO" id="GO:0009366">
    <property type="term" value="C:enterobactin synthetase complex"/>
    <property type="evidence" value="ECO:0007669"/>
    <property type="project" value="InterPro"/>
</dbReference>
<dbReference type="GO" id="GO:0008897">
    <property type="term" value="F:holo-[acyl-carrier-protein] synthase activity"/>
    <property type="evidence" value="ECO:0007669"/>
    <property type="project" value="InterPro"/>
</dbReference>
<dbReference type="Pfam" id="PF01648">
    <property type="entry name" value="ACPS"/>
    <property type="match status" value="1"/>
</dbReference>
<dbReference type="InterPro" id="IPR008278">
    <property type="entry name" value="4-PPantetheinyl_Trfase_dom"/>
</dbReference>
<dbReference type="InterPro" id="IPR003542">
    <property type="entry name" value="Enbac_synth_compD-like"/>
</dbReference>
<evidence type="ECO:0000313" key="7">
    <source>
        <dbReference type="EMBL" id="GDY62762.1"/>
    </source>
</evidence>
<protein>
    <submittedName>
        <fullName evidence="7">4'-phosphopantetheinyl transferase</fullName>
    </submittedName>
</protein>
<feature type="domain" description="4'-phosphopantetheinyl transferase" evidence="5">
    <location>
        <begin position="101"/>
        <end position="180"/>
    </location>
</feature>
<feature type="binding site" evidence="2">
    <location>
        <begin position="83"/>
        <end position="84"/>
    </location>
    <ligand>
        <name>CoA</name>
        <dbReference type="ChEBI" id="CHEBI:57287"/>
    </ligand>
</feature>
<dbReference type="Gene3D" id="3.90.470.20">
    <property type="entry name" value="4'-phosphopantetheinyl transferase domain"/>
    <property type="match status" value="1"/>
</dbReference>
<dbReference type="GO" id="GO:0005886">
    <property type="term" value="C:plasma membrane"/>
    <property type="evidence" value="ECO:0007669"/>
    <property type="project" value="TreeGrafter"/>
</dbReference>
<name>A0A4D4LND5_STRAX</name>
<dbReference type="EMBL" id="BJHX01000001">
    <property type="protein sequence ID" value="GDY62762.1"/>
    <property type="molecule type" value="Genomic_DNA"/>
</dbReference>
<evidence type="ECO:0000313" key="8">
    <source>
        <dbReference type="EMBL" id="GDY77113.1"/>
    </source>
</evidence>
<evidence type="ECO:0000256" key="3">
    <source>
        <dbReference type="PIRSR" id="PIRSR603542-2"/>
    </source>
</evidence>
<dbReference type="PANTHER" id="PTHR38096">
    <property type="entry name" value="ENTEROBACTIN SYNTHASE COMPONENT D"/>
    <property type="match status" value="1"/>
</dbReference>
<evidence type="ECO:0000256" key="4">
    <source>
        <dbReference type="SAM" id="MobiDB-lite"/>
    </source>
</evidence>
<dbReference type="InterPro" id="IPR037143">
    <property type="entry name" value="4-PPantetheinyl_Trfase_dom_sf"/>
</dbReference>
<dbReference type="GO" id="GO:0000287">
    <property type="term" value="F:magnesium ion binding"/>
    <property type="evidence" value="ECO:0007669"/>
    <property type="project" value="InterPro"/>
</dbReference>
<proteinExistence type="predicted"/>
<dbReference type="Proteomes" id="UP000299211">
    <property type="component" value="Unassembled WGS sequence"/>
</dbReference>
<comment type="caution">
    <text evidence="7">The sequence shown here is derived from an EMBL/GenBank/DDBJ whole genome shotgun (WGS) entry which is preliminary data.</text>
</comment>
<reference evidence="8 9" key="1">
    <citation type="submission" date="2019-04" db="EMBL/GenBank/DDBJ databases">
        <title>Draft genome sequences of Streptomyces avermitilis ATCC 31267.</title>
        <authorList>
            <person name="Komaki H."/>
            <person name="Tamura T."/>
            <person name="Hosoyama A."/>
        </authorList>
    </citation>
    <scope>NUCLEOTIDE SEQUENCE [LARGE SCALE GENOMIC DNA]</scope>
    <source>
        <strain evidence="8 9">ATCC 31267</strain>
    </source>
</reference>
<feature type="domain" description="4'-phosphopantetheinyl transferase N-terminal" evidence="6">
    <location>
        <begin position="28"/>
        <end position="94"/>
    </location>
</feature>
<feature type="binding site" evidence="3">
    <location>
        <position position="106"/>
    </location>
    <ligand>
        <name>Mg(2+)</name>
        <dbReference type="ChEBI" id="CHEBI:18420"/>
    </ligand>
</feature>
<keyword evidence="3" id="KW-0479">Metal-binding</keyword>
<feature type="compositionally biased region" description="Basic and acidic residues" evidence="4">
    <location>
        <begin position="242"/>
        <end position="260"/>
    </location>
</feature>
<feature type="region of interest" description="Disordered" evidence="4">
    <location>
        <begin position="217"/>
        <end position="260"/>
    </location>
</feature>
<keyword evidence="3" id="KW-0460">Magnesium</keyword>
<dbReference type="OMA" id="AITHTRD"/>
<feature type="binding site" evidence="2">
    <location>
        <position position="164"/>
    </location>
    <ligand>
        <name>CoA</name>
        <dbReference type="ChEBI" id="CHEBI:57287"/>
    </ligand>
</feature>
<organism evidence="7 10">
    <name type="scientific">Streptomyces avermitilis</name>
    <dbReference type="NCBI Taxonomy" id="33903"/>
    <lineage>
        <taxon>Bacteria</taxon>
        <taxon>Bacillati</taxon>
        <taxon>Actinomycetota</taxon>
        <taxon>Actinomycetes</taxon>
        <taxon>Kitasatosporales</taxon>
        <taxon>Streptomycetaceae</taxon>
        <taxon>Streptomyces</taxon>
    </lineage>
</organism>